<dbReference type="Pfam" id="PF00144">
    <property type="entry name" value="Beta-lactamase"/>
    <property type="match status" value="1"/>
</dbReference>
<name>A0A6C0G4C1_9BACL</name>
<dbReference type="PANTHER" id="PTHR43283">
    <property type="entry name" value="BETA-LACTAMASE-RELATED"/>
    <property type="match status" value="1"/>
</dbReference>
<evidence type="ECO:0000259" key="1">
    <source>
        <dbReference type="Pfam" id="PF00144"/>
    </source>
</evidence>
<dbReference type="SUPFAM" id="SSF56601">
    <property type="entry name" value="beta-lactamase/transpeptidase-like"/>
    <property type="match status" value="1"/>
</dbReference>
<keyword evidence="3" id="KW-1185">Reference proteome</keyword>
<dbReference type="KEGG" id="plyc:GXP70_17690"/>
<dbReference type="PANTHER" id="PTHR43283:SF7">
    <property type="entry name" value="BETA-LACTAMASE-RELATED DOMAIN-CONTAINING PROTEIN"/>
    <property type="match status" value="1"/>
</dbReference>
<sequence>MNASAALQQPPFVTDALLRRMAEWKIKDVVALKDGKRIWAWHDKGADRIGAVYSATKSIVSALVGIAIGEGRIPDVEEPLTTYFPSLADASDPRYGRITLRHLLTMTSGLDWPDFDKPYWQMKRRNDWIAFVLAQPMAHEPGAAFAYNTGGSHLLSAILTQATGMPTYDYAHETLFRKLRFRKPRWNSGGGIYEGGAGLHLTTADMAKFGQLYLQGGEWEGEQIVPRQWVETSTISHHKGLQHYDPPIFGEYGYHWWVSGAPHNGSVDCYFAKGFGGQFIFVVPSLGLVAAIRKEPDGRRNALLAKRLLFEHIVPFCS</sequence>
<feature type="domain" description="Beta-lactamase-related" evidence="1">
    <location>
        <begin position="33"/>
        <end position="292"/>
    </location>
</feature>
<dbReference type="InterPro" id="IPR050789">
    <property type="entry name" value="Diverse_Enzym_Activities"/>
</dbReference>
<evidence type="ECO:0000313" key="2">
    <source>
        <dbReference type="EMBL" id="QHT61620.1"/>
    </source>
</evidence>
<dbReference type="InterPro" id="IPR001466">
    <property type="entry name" value="Beta-lactam-related"/>
</dbReference>
<keyword evidence="2" id="KW-0378">Hydrolase</keyword>
<dbReference type="GO" id="GO:0016787">
    <property type="term" value="F:hydrolase activity"/>
    <property type="evidence" value="ECO:0007669"/>
    <property type="project" value="UniProtKB-KW"/>
</dbReference>
<gene>
    <name evidence="2" type="ORF">GXP70_17690</name>
</gene>
<organism evidence="2 3">
    <name type="scientific">Paenibacillus lycopersici</name>
    <dbReference type="NCBI Taxonomy" id="2704462"/>
    <lineage>
        <taxon>Bacteria</taxon>
        <taxon>Bacillati</taxon>
        <taxon>Bacillota</taxon>
        <taxon>Bacilli</taxon>
        <taxon>Bacillales</taxon>
        <taxon>Paenibacillaceae</taxon>
        <taxon>Paenibacillus</taxon>
    </lineage>
</organism>
<evidence type="ECO:0000313" key="3">
    <source>
        <dbReference type="Proteomes" id="UP000476064"/>
    </source>
</evidence>
<reference evidence="2 3" key="1">
    <citation type="submission" date="2020-01" db="EMBL/GenBank/DDBJ databases">
        <title>Paenibacillus sp. nov., isolated from tomato rhizosphere.</title>
        <authorList>
            <person name="Weon H.-Y."/>
            <person name="Lee S.A."/>
        </authorList>
    </citation>
    <scope>NUCLEOTIDE SEQUENCE [LARGE SCALE GENOMIC DNA]</scope>
    <source>
        <strain evidence="2 3">12200R-189</strain>
    </source>
</reference>
<proteinExistence type="predicted"/>
<dbReference type="Proteomes" id="UP000476064">
    <property type="component" value="Chromosome"/>
</dbReference>
<dbReference type="Gene3D" id="3.40.710.10">
    <property type="entry name" value="DD-peptidase/beta-lactamase superfamily"/>
    <property type="match status" value="1"/>
</dbReference>
<dbReference type="AlphaFoldDB" id="A0A6C0G4C1"/>
<dbReference type="InterPro" id="IPR012338">
    <property type="entry name" value="Beta-lactam/transpept-like"/>
</dbReference>
<dbReference type="EMBL" id="CP048209">
    <property type="protein sequence ID" value="QHT61620.1"/>
    <property type="molecule type" value="Genomic_DNA"/>
</dbReference>
<accession>A0A6C0G4C1</accession>
<protein>
    <submittedName>
        <fullName evidence="2">Serine hydrolase</fullName>
    </submittedName>
</protein>
<dbReference type="RefSeq" id="WP_162358059.1">
    <property type="nucleotide sequence ID" value="NZ_CP048209.1"/>
</dbReference>